<evidence type="ECO:0000313" key="1">
    <source>
        <dbReference type="EMBL" id="GAC04227.1"/>
    </source>
</evidence>
<comment type="caution">
    <text evidence="1">The sequence shown here is derived from an EMBL/GenBank/DDBJ whole genome shotgun (WGS) entry which is preliminary data.</text>
</comment>
<sequence>MSVDSLVSTLICNINIIYTEAAWQYQLCSDVGFERQSLFIKRGAGV</sequence>
<keyword evidence="2" id="KW-1185">Reference proteome</keyword>
<proteinExistence type="predicted"/>
<organism evidence="1 2">
    <name type="scientific">Paraglaciecola agarilytica NO2</name>
    <dbReference type="NCBI Taxonomy" id="1125747"/>
    <lineage>
        <taxon>Bacteria</taxon>
        <taxon>Pseudomonadati</taxon>
        <taxon>Pseudomonadota</taxon>
        <taxon>Gammaproteobacteria</taxon>
        <taxon>Alteromonadales</taxon>
        <taxon>Alteromonadaceae</taxon>
        <taxon>Paraglaciecola</taxon>
    </lineage>
</organism>
<gene>
    <name evidence="1" type="ORF">GAGA_1370</name>
</gene>
<evidence type="ECO:0000313" key="2">
    <source>
        <dbReference type="Proteomes" id="UP000008372"/>
    </source>
</evidence>
<reference evidence="1 2" key="1">
    <citation type="journal article" date="2014" name="Environ. Microbiol.">
        <title>Comparative genomics of the marine bacterial genus Glaciecola reveals the high degree of genomic diversity and genomic characteristic for cold adaptation.</title>
        <authorList>
            <person name="Qin Q.L."/>
            <person name="Xie B.B."/>
            <person name="Yu Y."/>
            <person name="Shu Y.L."/>
            <person name="Rong J.C."/>
            <person name="Zhang Y.J."/>
            <person name="Zhao D.L."/>
            <person name="Chen X.L."/>
            <person name="Zhang X.Y."/>
            <person name="Chen B."/>
            <person name="Zhou B.C."/>
            <person name="Zhang Y.Z."/>
        </authorList>
    </citation>
    <scope>NUCLEOTIDE SEQUENCE [LARGE SCALE GENOMIC DNA]</scope>
    <source>
        <strain evidence="1 2">NO2</strain>
    </source>
</reference>
<dbReference type="EMBL" id="BAEK01000022">
    <property type="protein sequence ID" value="GAC04227.1"/>
    <property type="molecule type" value="Genomic_DNA"/>
</dbReference>
<protein>
    <submittedName>
        <fullName evidence="1">Uncharacterized protein</fullName>
    </submittedName>
</protein>
<dbReference type="Proteomes" id="UP000008372">
    <property type="component" value="Unassembled WGS sequence"/>
</dbReference>
<name>A0ABQ0I4J0_9ALTE</name>
<accession>A0ABQ0I4J0</accession>